<gene>
    <name evidence="2" type="ORF">ACFFNX_31190</name>
</gene>
<comment type="caution">
    <text evidence="2">The sequence shown here is derived from an EMBL/GenBank/DDBJ whole genome shotgun (WGS) entry which is preliminary data.</text>
</comment>
<dbReference type="Pfam" id="PF09997">
    <property type="entry name" value="DUF2238"/>
    <property type="match status" value="1"/>
</dbReference>
<accession>A0ABV5YNL7</accession>
<keyword evidence="1" id="KW-1133">Transmembrane helix</keyword>
<keyword evidence="3" id="KW-1185">Reference proteome</keyword>
<evidence type="ECO:0000313" key="2">
    <source>
        <dbReference type="EMBL" id="MFB9836649.1"/>
    </source>
</evidence>
<sequence>MNRATTWWATLSLAMKATLAGLLLFALAHPHWDRFAAKAMGIRAMTYPLAAVLVPVVWLIVRRVRGSARYPWDVDALVVAPFVIDVAGNAANLYDTVTWFDDFCHFANWALVSAAFGIALRRGPALPRWMLAFACAGFGAIAAILWELAEYATFIMNTNEVIGIYRDTIGDEVLGLSGATLAGVLIAVLGPARPAPADEAGGTGHGGYRPT</sequence>
<dbReference type="EMBL" id="JBHLZP010000297">
    <property type="protein sequence ID" value="MFB9836649.1"/>
    <property type="molecule type" value="Genomic_DNA"/>
</dbReference>
<dbReference type="RefSeq" id="WP_378209457.1">
    <property type="nucleotide sequence ID" value="NZ_JBHLZP010000297.1"/>
</dbReference>
<protein>
    <recommendedName>
        <fullName evidence="4">DUF2238 domain-containing protein</fullName>
    </recommendedName>
</protein>
<dbReference type="InterPro" id="IPR014509">
    <property type="entry name" value="YjdF-like"/>
</dbReference>
<organism evidence="2 3">
    <name type="scientific">Actinoallomurus acaciae</name>
    <dbReference type="NCBI Taxonomy" id="502577"/>
    <lineage>
        <taxon>Bacteria</taxon>
        <taxon>Bacillati</taxon>
        <taxon>Actinomycetota</taxon>
        <taxon>Actinomycetes</taxon>
        <taxon>Streptosporangiales</taxon>
        <taxon>Thermomonosporaceae</taxon>
        <taxon>Actinoallomurus</taxon>
    </lineage>
</organism>
<keyword evidence="1" id="KW-0472">Membrane</keyword>
<name>A0ABV5YNL7_9ACTN</name>
<feature type="transmembrane region" description="Helical" evidence="1">
    <location>
        <begin position="129"/>
        <end position="149"/>
    </location>
</feature>
<keyword evidence="1" id="KW-0812">Transmembrane</keyword>
<evidence type="ECO:0000256" key="1">
    <source>
        <dbReference type="SAM" id="Phobius"/>
    </source>
</evidence>
<reference evidence="2 3" key="1">
    <citation type="submission" date="2024-09" db="EMBL/GenBank/DDBJ databases">
        <authorList>
            <person name="Sun Q."/>
            <person name="Mori K."/>
        </authorList>
    </citation>
    <scope>NUCLEOTIDE SEQUENCE [LARGE SCALE GENOMIC DNA]</scope>
    <source>
        <strain evidence="2 3">TBRC 0563</strain>
    </source>
</reference>
<feature type="transmembrane region" description="Helical" evidence="1">
    <location>
        <begin position="44"/>
        <end position="61"/>
    </location>
</feature>
<evidence type="ECO:0000313" key="3">
    <source>
        <dbReference type="Proteomes" id="UP001589627"/>
    </source>
</evidence>
<evidence type="ECO:0008006" key="4">
    <source>
        <dbReference type="Google" id="ProtNLM"/>
    </source>
</evidence>
<dbReference type="Proteomes" id="UP001589627">
    <property type="component" value="Unassembled WGS sequence"/>
</dbReference>
<proteinExistence type="predicted"/>